<comment type="caution">
    <text evidence="1">The sequence shown here is derived from an EMBL/GenBank/DDBJ whole genome shotgun (WGS) entry which is preliminary data.</text>
</comment>
<reference evidence="1 2" key="1">
    <citation type="submission" date="2016-10" db="EMBL/GenBank/DDBJ databases">
        <title>Rodentibacter gen. nov. and new species.</title>
        <authorList>
            <person name="Christensen H."/>
        </authorList>
    </citation>
    <scope>NUCLEOTIDE SEQUENCE [LARGE SCALE GENOMIC DNA]</scope>
    <source>
        <strain evidence="1 2">199137021</strain>
    </source>
</reference>
<dbReference type="Proteomes" id="UP000188998">
    <property type="component" value="Unassembled WGS sequence"/>
</dbReference>
<keyword evidence="2" id="KW-1185">Reference proteome</keyword>
<gene>
    <name evidence="1" type="ORF">BKG90_04550</name>
</gene>
<evidence type="ECO:0000313" key="1">
    <source>
        <dbReference type="EMBL" id="OOF72366.1"/>
    </source>
</evidence>
<evidence type="ECO:0000313" key="2">
    <source>
        <dbReference type="Proteomes" id="UP000188998"/>
    </source>
</evidence>
<dbReference type="EMBL" id="MLAB01000019">
    <property type="protein sequence ID" value="OOF72366.1"/>
    <property type="molecule type" value="Genomic_DNA"/>
</dbReference>
<proteinExistence type="predicted"/>
<accession>A0A9X8W0D2</accession>
<protein>
    <submittedName>
        <fullName evidence="1">Uncharacterized protein</fullName>
    </submittedName>
</protein>
<organism evidence="1 2">
    <name type="scientific">Rodentibacter caecimuris</name>
    <dbReference type="NCBI Taxonomy" id="1796644"/>
    <lineage>
        <taxon>Bacteria</taxon>
        <taxon>Pseudomonadati</taxon>
        <taxon>Pseudomonadota</taxon>
        <taxon>Gammaproteobacteria</taxon>
        <taxon>Pasteurellales</taxon>
        <taxon>Pasteurellaceae</taxon>
        <taxon>Rodentibacter</taxon>
    </lineage>
</organism>
<dbReference type="AlphaFoldDB" id="A0A9X8W0D2"/>
<sequence>MSFEKRKKLADLKADSNALFEHRLAVLLEKKKQVVSSIRDEAIYFLNEQGFSINKSVLVNSPLQVEADYKGSMKIKIVLSDPADSFMGADIILDVDYLKQKFEFTVDLFRQSFDTIWEDDLDKAILDYISQNEKISELNAADINGNYKITLIKSQNQKTEFENISDVLKFVLEM</sequence>
<name>A0A9X8W0D2_9PAST</name>
<dbReference type="RefSeq" id="WP_059366210.1">
    <property type="nucleotide sequence ID" value="NZ_BBXJ01000001.1"/>
</dbReference>